<dbReference type="RefSeq" id="WP_198497568.1">
    <property type="nucleotide sequence ID" value="NZ_AP024136.1"/>
</dbReference>
<dbReference type="EMBL" id="CP065937">
    <property type="protein sequence ID" value="QQA60747.1"/>
    <property type="molecule type" value="Genomic_DNA"/>
</dbReference>
<dbReference type="NCBIfam" id="NF038336">
    <property type="entry name" value="YjiT_fam"/>
    <property type="match status" value="1"/>
</dbReference>
<reference evidence="1" key="1">
    <citation type="submission" date="2020-12" db="EMBL/GenBank/DDBJ databases">
        <title>GES Beta-lactamases isolated from hospital effluents in Brazil.</title>
        <authorList>
            <person name="Conte D."/>
            <person name="Mesa D."/>
            <person name="Palmeiro J.K."/>
            <person name="Dalla-Costa L.M."/>
        </authorList>
    </citation>
    <scope>NUCLEOTIDE SEQUENCE [LARGE SCALE GENOMIC DNA]</scope>
    <source>
        <strain evidence="1">Aero21</strain>
    </source>
</reference>
<proteinExistence type="predicted"/>
<gene>
    <name evidence="1" type="ORF">JC965_22750</name>
</gene>
<evidence type="ECO:0000313" key="1">
    <source>
        <dbReference type="EMBL" id="QQA60747.1"/>
    </source>
</evidence>
<accession>A0A7T3X207</accession>
<dbReference type="InterPro" id="IPR047879">
    <property type="entry name" value="YjiT"/>
</dbReference>
<protein>
    <submittedName>
        <fullName evidence="1">Uncharacterized protein</fullName>
    </submittedName>
</protein>
<organism evidence="1">
    <name type="scientific">Aeromonas caviae</name>
    <name type="common">Aeromonas punctata</name>
    <dbReference type="NCBI Taxonomy" id="648"/>
    <lineage>
        <taxon>Bacteria</taxon>
        <taxon>Pseudomonadati</taxon>
        <taxon>Pseudomonadota</taxon>
        <taxon>Gammaproteobacteria</taxon>
        <taxon>Aeromonadales</taxon>
        <taxon>Aeromonadaceae</taxon>
        <taxon>Aeromonas</taxon>
    </lineage>
</organism>
<name>A0A7T3X207_AERCA</name>
<dbReference type="AlphaFoldDB" id="A0A7T3X207"/>
<sequence length="1117" mass="125353">MLINPLFSFLNDFISERGLSAPDGRAIYAYRCSDTEFSQLGILLRTHAPKKTTKFIFMNYTDVLFVLYASEYIRRNHVEGHPKWDGIVDSISWGQVPTPLLYKKTTDGIRFWKRDIRSIGHALGYLHTLACEGGLPIRMIENESGYLINYFRGIYSEIKGQHGNRPALDIAKVLGCNIPATMQNDLVYEVAGEFCHTLHTLLSQQGGSGMTSLNLLRKNIPEWYKKLPLVLPEESALDIVKKILSVDESGVAGTQLFRVERHWVASDGSWYCDAKFRIPRTLRTEQITDLFECKINSNQSRLILSAQWQSGCARLALLTKTEDQLWRVETLPAAGKPLTGSAALQNIIVTLHEGPCLLGQGTPKGGVALNEDMPWVFESINDSNTSLRLIGCGSVNSTKSALFVSLPENSHLDLSGDGDFDVPQQINNSGRYLTKIRGSFNIVLQDGAVCNISSGQEVDAVTEYYIKPTEVLNIKSNYPIHRSYPKIAWKNELGIGLVPEQEIIWRPIKLGSTSWNSMKNAMPKGQVEVRHVVGEQVCFSGRVVILPADFDIQFVPLNAQQGSIILTGVQQAKVERYQNNSNETVKSDLLLNSIEVQCDTNLSNNGNVDLRVHWTDGCYLKLLLPLPVAGGRFVNATGDVYFQGLASVNAMHGVVADQSAIDSNGNAFINLVLRSSSPLSTKHQMLYVDVPLVGGSVSSHKQLSLYERMGLLRSILASSCSIDDYIQVEMYSDNHGRDPSTIKIQRYDGCFINKNDHLQIDLEGAITFPLARRNEVIVKAVSLKNISNVPISLSQDVLGYNLDSLHDSDAPWLVFGILDDAIRIQPILLGSSIQYEEASPLLNALCSMGTKEYHRVIHGVLSSIESNPFHADFYELAQLMKAYKANHDLPLLLIGLFRELRNYPVVLVQLLIAASFASDFESVYTYQDELPFSWGWIPEPVWCTAFDQAMDALAKKMGNPMLAQQVMLPFLNQLIKTSMIDRRLAVVVRSLVRKVPASLVPSHDIPVVDDDLFRMAQQELVRYPDNFGRIGTFPKHVWLKVIPSSMHAALNRYWLENRYHKRFEKLFNLMLVASLLCQTETKHLSELSVLFEIHYQQAPQQLGVIYQYYFEMARKLI</sequence>